<keyword evidence="4" id="KW-1185">Reference proteome</keyword>
<sequence>MTAVAPAPAASCGVRAAARIVAAPDGRGGTALPVLHGEGPLVPRRTRAARADTAQVTVVGAMSAPLGGDHLRLDARVLPGARLAVGSAAATVSLPGRDGARARYDVRLAVDEGAELRWLPEPLIAAAGSDLAMTTRVELAEGARLVLREELVLGRAGERPGRLVSRLTVRRGGRALLDQEVALGPGVPGWSGPAVLDRYRAMGQLLIADPWFEEHAPGVVALASDPAEGEAVLTPLAGPAVLVTALGRDALTVRRLLNAGQRAAAPPAG</sequence>
<dbReference type="EMBL" id="JANFNH010000001">
    <property type="protein sequence ID" value="MCQ4040595.1"/>
    <property type="molecule type" value="Genomic_DNA"/>
</dbReference>
<comment type="subcellular location">
    <subcellularLocation>
        <location evidence="2">Cytoplasm</location>
    </subcellularLocation>
</comment>
<keyword evidence="2" id="KW-0996">Nickel insertion</keyword>
<keyword evidence="2" id="KW-0963">Cytoplasm</keyword>
<name>A0ABT1P5G4_9ACTN</name>
<comment type="caution">
    <text evidence="3">The sequence shown here is derived from an EMBL/GenBank/DDBJ whole genome shotgun (WGS) entry which is preliminary data.</text>
</comment>
<protein>
    <recommendedName>
        <fullName evidence="2">Urease accessory protein UreD</fullName>
    </recommendedName>
</protein>
<evidence type="ECO:0000256" key="1">
    <source>
        <dbReference type="ARBA" id="ARBA00023186"/>
    </source>
</evidence>
<organism evidence="3 4">
    <name type="scientific">Streptantibioticus rubrisoli</name>
    <dbReference type="NCBI Taxonomy" id="1387313"/>
    <lineage>
        <taxon>Bacteria</taxon>
        <taxon>Bacillati</taxon>
        <taxon>Actinomycetota</taxon>
        <taxon>Actinomycetes</taxon>
        <taxon>Kitasatosporales</taxon>
        <taxon>Streptomycetaceae</taxon>
        <taxon>Streptantibioticus</taxon>
    </lineage>
</organism>
<evidence type="ECO:0000313" key="3">
    <source>
        <dbReference type="EMBL" id="MCQ4040595.1"/>
    </source>
</evidence>
<dbReference type="Proteomes" id="UP001206206">
    <property type="component" value="Unassembled WGS sequence"/>
</dbReference>
<dbReference type="InterPro" id="IPR002669">
    <property type="entry name" value="UreD"/>
</dbReference>
<dbReference type="Pfam" id="PF01774">
    <property type="entry name" value="UreD"/>
    <property type="match status" value="1"/>
</dbReference>
<keyword evidence="1 2" id="KW-0143">Chaperone</keyword>
<proteinExistence type="inferred from homology"/>
<accession>A0ABT1P5G4</accession>
<dbReference type="RefSeq" id="WP_255924543.1">
    <property type="nucleotide sequence ID" value="NZ_JANFNH010000001.1"/>
</dbReference>
<evidence type="ECO:0000256" key="2">
    <source>
        <dbReference type="HAMAP-Rule" id="MF_01384"/>
    </source>
</evidence>
<comment type="function">
    <text evidence="2">Required for maturation of urease via the functional incorporation of the urease nickel metallocenter.</text>
</comment>
<reference evidence="3 4" key="1">
    <citation type="submission" date="2022-06" db="EMBL/GenBank/DDBJ databases">
        <title>Draft genome sequence of type strain Streptomyces rubrisoli DSM 42083.</title>
        <authorList>
            <person name="Duangmal K."/>
            <person name="Klaysubun C."/>
        </authorList>
    </citation>
    <scope>NUCLEOTIDE SEQUENCE [LARGE SCALE GENOMIC DNA]</scope>
    <source>
        <strain evidence="3 4">DSM 42083</strain>
    </source>
</reference>
<gene>
    <name evidence="2" type="primary">ureD</name>
    <name evidence="3" type="ORF">NON19_00805</name>
</gene>
<comment type="subunit">
    <text evidence="2">UreD, UreF and UreG form a complex that acts as a GTP-hydrolysis-dependent molecular chaperone, activating the urease apoprotein by helping to assemble the nickel containing metallocenter of UreC. The UreE protein probably delivers the nickel.</text>
</comment>
<comment type="similarity">
    <text evidence="2">Belongs to the UreD family.</text>
</comment>
<dbReference type="HAMAP" id="MF_01384">
    <property type="entry name" value="UreD"/>
    <property type="match status" value="1"/>
</dbReference>
<evidence type="ECO:0000313" key="4">
    <source>
        <dbReference type="Proteomes" id="UP001206206"/>
    </source>
</evidence>